<evidence type="ECO:0000313" key="1">
    <source>
        <dbReference type="EMBL" id="KAJ4341013.1"/>
    </source>
</evidence>
<sequence>MRRQDSATDVRDVSPGKIEIGNPSKNGIDLTVLGVCTGTGLLHLGCALVRFGQKTPSAPLRVKLQQVNAHCPLTLTTNSPCAQFDSIPILPAVRDEVINHLRAGGRARSKPAPHLDDLVGSLFSDGIKAFCRKRGIESSSIDLVGTHSEVLKTSDAQHNVDGAREHPRYWNAIVAAETGISTVYDFTIIERAVIRPNVHPTTYVDRLFLRHPSKFRVCLNISEVANLSFIPAQGDDGARATMSRNVGPGSLLIDYAMRYCTSNDQSQDHDGKVGSLGTVNQGIVDRFLDSHDYLRSTPSRNIATEMFGDHEAQQLIDECLYSNMSEVDTLATVTRVTAQNILKQYRRLLSVFFPPNQKVNELFICGPSAHNSNIVDYLESELPESVITKPLHDIGIPGDAHEAVCYAYLALEAVLTQTALATEPPSAQRNTYPHTVRAQTVPGRRWQELISTVVGFSGGQPIQVPTDVRITGNLEAAVQGMDIR</sequence>
<reference evidence="1" key="1">
    <citation type="submission" date="2022-10" db="EMBL/GenBank/DDBJ databases">
        <title>Tapping the CABI collections for fungal endophytes: first genome assemblies for Collariella, Neodidymelliopsis, Ascochyta clinopodiicola, Didymella pomorum, Didymosphaeria variabile, Neocosmospora piperis and Neocucurbitaria cava.</title>
        <authorList>
            <person name="Hill R."/>
        </authorList>
    </citation>
    <scope>NUCLEOTIDE SEQUENCE</scope>
    <source>
        <strain evidence="1">IMI 360193</strain>
    </source>
</reference>
<dbReference type="PANTHER" id="PTHR30605:SF0">
    <property type="entry name" value="ANHYDRO-N-ACETYLMURAMIC ACID KINASE"/>
    <property type="match status" value="1"/>
</dbReference>
<dbReference type="GO" id="GO:0006040">
    <property type="term" value="P:amino sugar metabolic process"/>
    <property type="evidence" value="ECO:0007669"/>
    <property type="project" value="InterPro"/>
</dbReference>
<evidence type="ECO:0000313" key="2">
    <source>
        <dbReference type="Proteomes" id="UP001140562"/>
    </source>
</evidence>
<proteinExistence type="predicted"/>
<organism evidence="1 2">
    <name type="scientific">Didymella glomerata</name>
    <dbReference type="NCBI Taxonomy" id="749621"/>
    <lineage>
        <taxon>Eukaryota</taxon>
        <taxon>Fungi</taxon>
        <taxon>Dikarya</taxon>
        <taxon>Ascomycota</taxon>
        <taxon>Pezizomycotina</taxon>
        <taxon>Dothideomycetes</taxon>
        <taxon>Pleosporomycetidae</taxon>
        <taxon>Pleosporales</taxon>
        <taxon>Pleosporineae</taxon>
        <taxon>Didymellaceae</taxon>
        <taxon>Didymella</taxon>
    </lineage>
</organism>
<dbReference type="GO" id="GO:0016773">
    <property type="term" value="F:phosphotransferase activity, alcohol group as acceptor"/>
    <property type="evidence" value="ECO:0007669"/>
    <property type="project" value="InterPro"/>
</dbReference>
<dbReference type="EMBL" id="JAPEUV010000013">
    <property type="protein sequence ID" value="KAJ4341013.1"/>
    <property type="molecule type" value="Genomic_DNA"/>
</dbReference>
<dbReference type="AlphaFoldDB" id="A0A9W8X4S1"/>
<dbReference type="InterPro" id="IPR005338">
    <property type="entry name" value="Anhydro_N_Ac-Mur_kinase"/>
</dbReference>
<dbReference type="Proteomes" id="UP001140562">
    <property type="component" value="Unassembled WGS sequence"/>
</dbReference>
<accession>A0A9W8X4S1</accession>
<dbReference type="GO" id="GO:0005524">
    <property type="term" value="F:ATP binding"/>
    <property type="evidence" value="ECO:0007669"/>
    <property type="project" value="InterPro"/>
</dbReference>
<keyword evidence="2" id="KW-1185">Reference proteome</keyword>
<dbReference type="PANTHER" id="PTHR30605">
    <property type="entry name" value="ANHYDRO-N-ACETYLMURAMIC ACID KINASE"/>
    <property type="match status" value="1"/>
</dbReference>
<protein>
    <submittedName>
        <fullName evidence="1">Uncharacterized protein</fullName>
    </submittedName>
</protein>
<gene>
    <name evidence="1" type="ORF">N0V87_002051</name>
</gene>
<comment type="caution">
    <text evidence="1">The sequence shown here is derived from an EMBL/GenBank/DDBJ whole genome shotgun (WGS) entry which is preliminary data.</text>
</comment>
<dbReference type="GO" id="GO:0009254">
    <property type="term" value="P:peptidoglycan turnover"/>
    <property type="evidence" value="ECO:0007669"/>
    <property type="project" value="InterPro"/>
</dbReference>
<dbReference type="OrthoDB" id="5427593at2759"/>
<dbReference type="Pfam" id="PF03702">
    <property type="entry name" value="AnmK"/>
    <property type="match status" value="1"/>
</dbReference>
<name>A0A9W8X4S1_9PLEO</name>
<dbReference type="Gene3D" id="3.30.420.40">
    <property type="match status" value="2"/>
</dbReference>